<proteinExistence type="predicted"/>
<feature type="region of interest" description="Disordered" evidence="1">
    <location>
        <begin position="24"/>
        <end position="50"/>
    </location>
</feature>
<dbReference type="AlphaFoldDB" id="A0A3B0WDL1"/>
<evidence type="ECO:0000313" key="3">
    <source>
        <dbReference type="EMBL" id="VAW42666.1"/>
    </source>
</evidence>
<feature type="compositionally biased region" description="Low complexity" evidence="1">
    <location>
        <begin position="25"/>
        <end position="35"/>
    </location>
</feature>
<protein>
    <submittedName>
        <fullName evidence="3">Uncharacterized protein</fullName>
    </submittedName>
</protein>
<reference evidence="3" key="1">
    <citation type="submission" date="2018-06" db="EMBL/GenBank/DDBJ databases">
        <authorList>
            <person name="Zhirakovskaya E."/>
        </authorList>
    </citation>
    <scope>NUCLEOTIDE SEQUENCE</scope>
</reference>
<evidence type="ECO:0000313" key="2">
    <source>
        <dbReference type="EMBL" id="VAW42625.1"/>
    </source>
</evidence>
<dbReference type="EMBL" id="UOEW01000369">
    <property type="protein sequence ID" value="VAW42666.1"/>
    <property type="molecule type" value="Genomic_DNA"/>
</dbReference>
<gene>
    <name evidence="2" type="ORF">MNBD_GAMMA01-1370</name>
    <name evidence="3" type="ORF">MNBD_GAMMA01-1397</name>
</gene>
<evidence type="ECO:0000256" key="1">
    <source>
        <dbReference type="SAM" id="MobiDB-lite"/>
    </source>
</evidence>
<name>A0A3B0WDL1_9ZZZZ</name>
<accession>A0A3B0WDL1</accession>
<dbReference type="EMBL" id="UOEW01000369">
    <property type="protein sequence ID" value="VAW42625.1"/>
    <property type="molecule type" value="Genomic_DNA"/>
</dbReference>
<sequence>MIKNMMLFSFMLFLTITLPACQSGDSNDPDTSNNPDPTPDPVPDPDRTTHELFTEGDNVVLNPDFMTVILQGIEIRNYQSDDSVKYTDETKIPGLVLVGGSAEIDIETPVNSGRISVDGDMWIKNGIFEDGGGNYISDNNLIVEGTTKFSGTENDDYLRLHAGNILYVEEAIKGNYEAWNTAIIGSMESATVEAANINAENVSNSVLNGLSVTVNNFGGAIQFDSRDVDRDIRDGVANNTNTRLSGIVQGGSLVLGKLLRGGESIDLSKIDSVQYNDVLNVGGGWDIDPDKIQITHYSNVYVDAQHLAVIHIYNLSGNTTVVTNDPHLDVATARNVYGWWGVDEVINVDDLAVTVSDFFD</sequence>
<organism evidence="3">
    <name type="scientific">hydrothermal vent metagenome</name>
    <dbReference type="NCBI Taxonomy" id="652676"/>
    <lineage>
        <taxon>unclassified sequences</taxon>
        <taxon>metagenomes</taxon>
        <taxon>ecological metagenomes</taxon>
    </lineage>
</organism>